<dbReference type="PANTHER" id="PTHR42695">
    <property type="entry name" value="GLUTAMINE AMIDOTRANSFERASE YLR126C-RELATED"/>
    <property type="match status" value="1"/>
</dbReference>
<evidence type="ECO:0000313" key="2">
    <source>
        <dbReference type="EMBL" id="CRG84362.1"/>
    </source>
</evidence>
<gene>
    <name evidence="2" type="ORF">PISL3812_01657</name>
</gene>
<accession>A0A0U1LMQ8</accession>
<dbReference type="OrthoDB" id="92161at2759"/>
<dbReference type="SUPFAM" id="SSF52317">
    <property type="entry name" value="Class I glutamine amidotransferase-like"/>
    <property type="match status" value="1"/>
</dbReference>
<sequence>MRPPFRIAVLECDTPLDNTKSKYGGYGGVFTRLLKASAVTLGGINPDTDLIISKYDIVDGTEYPSLEDVDAILLTGSKHDSFADEPWIHTLVEFTQKAYAHERVRIIGICFGHQIVGRALGAPVGRSDLGWEISVCDMDLTEKGKELFGTEKLSLQQMHRDIVSAYPKEVVPLASSPKCAVQGMYIARKLITVQGHPEFDSEIMSEILDRRKKLGIFSDEAYKEAFSRATNAHDGVVVGAAFLRFLLEE</sequence>
<dbReference type="InterPro" id="IPR029062">
    <property type="entry name" value="Class_I_gatase-like"/>
</dbReference>
<dbReference type="PROSITE" id="PS51273">
    <property type="entry name" value="GATASE_TYPE_1"/>
    <property type="match status" value="1"/>
</dbReference>
<dbReference type="InterPro" id="IPR044992">
    <property type="entry name" value="ChyE-like"/>
</dbReference>
<feature type="domain" description="Glutamine amidotransferase" evidence="1">
    <location>
        <begin position="65"/>
        <end position="204"/>
    </location>
</feature>
<dbReference type="EMBL" id="CVMT01000001">
    <property type="protein sequence ID" value="CRG84362.1"/>
    <property type="molecule type" value="Genomic_DNA"/>
</dbReference>
<dbReference type="AlphaFoldDB" id="A0A0U1LMQ8"/>
<proteinExistence type="predicted"/>
<dbReference type="Proteomes" id="UP000054383">
    <property type="component" value="Unassembled WGS sequence"/>
</dbReference>
<dbReference type="Gene3D" id="3.40.50.880">
    <property type="match status" value="1"/>
</dbReference>
<dbReference type="OMA" id="PWIQTLK"/>
<dbReference type="Pfam" id="PF00117">
    <property type="entry name" value="GATase"/>
    <property type="match status" value="1"/>
</dbReference>
<evidence type="ECO:0000259" key="1">
    <source>
        <dbReference type="Pfam" id="PF00117"/>
    </source>
</evidence>
<reference evidence="2 3" key="1">
    <citation type="submission" date="2015-04" db="EMBL/GenBank/DDBJ databases">
        <authorList>
            <person name="Syromyatnikov M.Y."/>
            <person name="Popov V.N."/>
        </authorList>
    </citation>
    <scope>NUCLEOTIDE SEQUENCE [LARGE SCALE GENOMIC DNA]</scope>
    <source>
        <strain evidence="2">WF-38-12</strain>
    </source>
</reference>
<organism evidence="2 3">
    <name type="scientific">Talaromyces islandicus</name>
    <name type="common">Penicillium islandicum</name>
    <dbReference type="NCBI Taxonomy" id="28573"/>
    <lineage>
        <taxon>Eukaryota</taxon>
        <taxon>Fungi</taxon>
        <taxon>Dikarya</taxon>
        <taxon>Ascomycota</taxon>
        <taxon>Pezizomycotina</taxon>
        <taxon>Eurotiomycetes</taxon>
        <taxon>Eurotiomycetidae</taxon>
        <taxon>Eurotiales</taxon>
        <taxon>Trichocomaceae</taxon>
        <taxon>Talaromyces</taxon>
        <taxon>Talaromyces sect. Islandici</taxon>
    </lineage>
</organism>
<protein>
    <recommendedName>
        <fullName evidence="1">Glutamine amidotransferase domain-containing protein</fullName>
    </recommendedName>
</protein>
<dbReference type="GO" id="GO:0005829">
    <property type="term" value="C:cytosol"/>
    <property type="evidence" value="ECO:0007669"/>
    <property type="project" value="TreeGrafter"/>
</dbReference>
<name>A0A0U1LMQ8_TALIS</name>
<dbReference type="STRING" id="28573.A0A0U1LMQ8"/>
<dbReference type="PANTHER" id="PTHR42695:SF5">
    <property type="entry name" value="GLUTAMINE AMIDOTRANSFERASE YLR126C-RELATED"/>
    <property type="match status" value="1"/>
</dbReference>
<evidence type="ECO:0000313" key="3">
    <source>
        <dbReference type="Proteomes" id="UP000054383"/>
    </source>
</evidence>
<keyword evidence="3" id="KW-1185">Reference proteome</keyword>
<dbReference type="GO" id="GO:0005634">
    <property type="term" value="C:nucleus"/>
    <property type="evidence" value="ECO:0007669"/>
    <property type="project" value="TreeGrafter"/>
</dbReference>
<dbReference type="CDD" id="cd01741">
    <property type="entry name" value="GATase1_1"/>
    <property type="match status" value="1"/>
</dbReference>
<dbReference type="InterPro" id="IPR017926">
    <property type="entry name" value="GATASE"/>
</dbReference>